<accession>A0A078ACN4</accession>
<dbReference type="InParanoid" id="A0A078ACN4"/>
<dbReference type="InterPro" id="IPR000326">
    <property type="entry name" value="PAP2/HPO"/>
</dbReference>
<feature type="transmembrane region" description="Helical" evidence="1">
    <location>
        <begin position="20"/>
        <end position="42"/>
    </location>
</feature>
<feature type="transmembrane region" description="Helical" evidence="1">
    <location>
        <begin position="140"/>
        <end position="166"/>
    </location>
</feature>
<organism evidence="3 4">
    <name type="scientific">Stylonychia lemnae</name>
    <name type="common">Ciliate</name>
    <dbReference type="NCBI Taxonomy" id="5949"/>
    <lineage>
        <taxon>Eukaryota</taxon>
        <taxon>Sar</taxon>
        <taxon>Alveolata</taxon>
        <taxon>Ciliophora</taxon>
        <taxon>Intramacronucleata</taxon>
        <taxon>Spirotrichea</taxon>
        <taxon>Stichotrichia</taxon>
        <taxon>Sporadotrichida</taxon>
        <taxon>Oxytrichidae</taxon>
        <taxon>Stylonychinae</taxon>
        <taxon>Stylonychia</taxon>
    </lineage>
</organism>
<keyword evidence="1" id="KW-1133">Transmembrane helix</keyword>
<feature type="transmembrane region" description="Helical" evidence="1">
    <location>
        <begin position="264"/>
        <end position="288"/>
    </location>
</feature>
<keyword evidence="1" id="KW-0472">Membrane</keyword>
<evidence type="ECO:0000313" key="4">
    <source>
        <dbReference type="Proteomes" id="UP000039865"/>
    </source>
</evidence>
<feature type="domain" description="Phosphatidic acid phosphatase type 2/haloperoxidase" evidence="2">
    <location>
        <begin position="54"/>
        <end position="162"/>
    </location>
</feature>
<protein>
    <submittedName>
        <fullName evidence="3">Pap2 superfamily phosphatase</fullName>
    </submittedName>
</protein>
<reference evidence="3 4" key="1">
    <citation type="submission" date="2014-06" db="EMBL/GenBank/DDBJ databases">
        <authorList>
            <person name="Swart Estienne"/>
        </authorList>
    </citation>
    <scope>NUCLEOTIDE SEQUENCE [LARGE SCALE GENOMIC DNA]</scope>
    <source>
        <strain evidence="3 4">130c</strain>
    </source>
</reference>
<dbReference type="InterPro" id="IPR036938">
    <property type="entry name" value="PAP2/HPO_sf"/>
</dbReference>
<name>A0A078ACN4_STYLE</name>
<keyword evidence="1" id="KW-0812">Transmembrane</keyword>
<feature type="transmembrane region" description="Helical" evidence="1">
    <location>
        <begin position="199"/>
        <end position="217"/>
    </location>
</feature>
<feature type="transmembrane region" description="Helical" evidence="1">
    <location>
        <begin position="238"/>
        <end position="258"/>
    </location>
</feature>
<dbReference type="EMBL" id="CCKQ01008556">
    <property type="protein sequence ID" value="CDW80015.1"/>
    <property type="molecule type" value="Genomic_DNA"/>
</dbReference>
<dbReference type="AlphaFoldDB" id="A0A078ACN4"/>
<gene>
    <name evidence="3" type="primary">Contig6741.g7213</name>
    <name evidence="3" type="ORF">STYLEM_9008</name>
</gene>
<dbReference type="Pfam" id="PF01569">
    <property type="entry name" value="PAP2"/>
    <property type="match status" value="1"/>
</dbReference>
<feature type="transmembrane region" description="Helical" evidence="1">
    <location>
        <begin position="100"/>
        <end position="119"/>
    </location>
</feature>
<dbReference type="SUPFAM" id="SSF48317">
    <property type="entry name" value="Acid phosphatase/Vanadium-dependent haloperoxidase"/>
    <property type="match status" value="1"/>
</dbReference>
<evidence type="ECO:0000259" key="2">
    <source>
        <dbReference type="Pfam" id="PF01569"/>
    </source>
</evidence>
<dbReference type="Proteomes" id="UP000039865">
    <property type="component" value="Unassembled WGS sequence"/>
</dbReference>
<evidence type="ECO:0000256" key="1">
    <source>
        <dbReference type="SAM" id="Phobius"/>
    </source>
</evidence>
<evidence type="ECO:0000313" key="3">
    <source>
        <dbReference type="EMBL" id="CDW80015.1"/>
    </source>
</evidence>
<dbReference type="CDD" id="cd01610">
    <property type="entry name" value="PAP2_like"/>
    <property type="match status" value="1"/>
</dbReference>
<dbReference type="OrthoDB" id="313456at2759"/>
<keyword evidence="4" id="KW-1185">Reference proteome</keyword>
<sequence>MSLPYLEDLQKTSTETSLQIFYYYTLLGDYPCFIAIIGVIMIFEPSKIQSMNGVTYLCTTLWLMNSMKMLYHEKRPYFDNEIIVPYGSCSVEYGNPSGHSMFSCGLSMFLYLNFVYSNSKRDFYIKLLKRIANEKFTQDEIKMCVIFSTVLVIFAVISQVWIYLYIEDRYPYDQAWIDLVIKKCPNISRTSPIFNDVSLLNSFVCIINYTAFLGLLYKRHLFGLITEQIYFTSIIKTAHRILLYIIASSPALILNYLLKFDSFILTLLVRFTISLYAGFGLFFIAFYLQYKLRVLNTEAHQKYQELSQPLMDDKFGNQLVDF</sequence>
<proteinExistence type="predicted"/>